<evidence type="ECO:0000256" key="1">
    <source>
        <dbReference type="SAM" id="MobiDB-lite"/>
    </source>
</evidence>
<dbReference type="InterPro" id="IPR029063">
    <property type="entry name" value="SAM-dependent_MTases_sf"/>
</dbReference>
<dbReference type="SUPFAM" id="SSF53335">
    <property type="entry name" value="S-adenosyl-L-methionine-dependent methyltransferases"/>
    <property type="match status" value="1"/>
</dbReference>
<keyword evidence="2" id="KW-0489">Methyltransferase</keyword>
<accession>A0ABP7V6L2</accession>
<sequence>MTDREVRSVVSRTAGDAEPPPTSFTEEYFDRRYARAPDPWGLASRWYERRKYAITLASLPRERYRACFEPGCSIGELTRLLAPRCDRLLAVDFAEDAVRQARAAVRDLDHVEVRRSTLPAQLPDGPFDLVVVSEILYYLSRDDLDLMLDGLVGLLEAGGDLVAVHWRTTDPRHRYDGHDVHLAIEARGELERLVHHSDEQFVLDVFRRTGAA</sequence>
<dbReference type="GO" id="GO:0008168">
    <property type="term" value="F:methyltransferase activity"/>
    <property type="evidence" value="ECO:0007669"/>
    <property type="project" value="UniProtKB-KW"/>
</dbReference>
<dbReference type="Gene3D" id="3.40.50.150">
    <property type="entry name" value="Vaccinia Virus protein VP39"/>
    <property type="match status" value="1"/>
</dbReference>
<feature type="region of interest" description="Disordered" evidence="1">
    <location>
        <begin position="1"/>
        <end position="23"/>
    </location>
</feature>
<dbReference type="InterPro" id="IPR008715">
    <property type="entry name" value="SAM-MeTfrase_NodS-like"/>
</dbReference>
<comment type="caution">
    <text evidence="2">The sequence shown here is derived from an EMBL/GenBank/DDBJ whole genome shotgun (WGS) entry which is preliminary data.</text>
</comment>
<dbReference type="EMBL" id="BAAAZG010000002">
    <property type="protein sequence ID" value="GAA4060710.1"/>
    <property type="molecule type" value="Genomic_DNA"/>
</dbReference>
<gene>
    <name evidence="2" type="ORF">GCM10022214_11890</name>
</gene>
<dbReference type="GO" id="GO:0032259">
    <property type="term" value="P:methylation"/>
    <property type="evidence" value="ECO:0007669"/>
    <property type="project" value="UniProtKB-KW"/>
</dbReference>
<protein>
    <submittedName>
        <fullName evidence="2">SAM-dependent methyltransferase</fullName>
    </submittedName>
</protein>
<evidence type="ECO:0000313" key="3">
    <source>
        <dbReference type="Proteomes" id="UP001500683"/>
    </source>
</evidence>
<dbReference type="Proteomes" id="UP001500683">
    <property type="component" value="Unassembled WGS sequence"/>
</dbReference>
<evidence type="ECO:0000313" key="2">
    <source>
        <dbReference type="EMBL" id="GAA4060710.1"/>
    </source>
</evidence>
<reference evidence="3" key="1">
    <citation type="journal article" date="2019" name="Int. J. Syst. Evol. Microbiol.">
        <title>The Global Catalogue of Microorganisms (GCM) 10K type strain sequencing project: providing services to taxonomists for standard genome sequencing and annotation.</title>
        <authorList>
            <consortium name="The Broad Institute Genomics Platform"/>
            <consortium name="The Broad Institute Genome Sequencing Center for Infectious Disease"/>
            <person name="Wu L."/>
            <person name="Ma J."/>
        </authorList>
    </citation>
    <scope>NUCLEOTIDE SEQUENCE [LARGE SCALE GENOMIC DNA]</scope>
    <source>
        <strain evidence="3">JCM 16702</strain>
    </source>
</reference>
<dbReference type="Pfam" id="PF05401">
    <property type="entry name" value="NodS"/>
    <property type="match status" value="1"/>
</dbReference>
<name>A0ABP7V6L2_9ACTN</name>
<keyword evidence="2" id="KW-0808">Transferase</keyword>
<proteinExistence type="predicted"/>
<organism evidence="2 3">
    <name type="scientific">Actinomadura miaoliensis</name>
    <dbReference type="NCBI Taxonomy" id="430685"/>
    <lineage>
        <taxon>Bacteria</taxon>
        <taxon>Bacillati</taxon>
        <taxon>Actinomycetota</taxon>
        <taxon>Actinomycetes</taxon>
        <taxon>Streptosporangiales</taxon>
        <taxon>Thermomonosporaceae</taxon>
        <taxon>Actinomadura</taxon>
    </lineage>
</organism>
<dbReference type="PANTHER" id="PTHR43861">
    <property type="entry name" value="TRANS-ACONITATE 2-METHYLTRANSFERASE-RELATED"/>
    <property type="match status" value="1"/>
</dbReference>
<dbReference type="CDD" id="cd02440">
    <property type="entry name" value="AdoMet_MTases"/>
    <property type="match status" value="1"/>
</dbReference>
<keyword evidence="3" id="KW-1185">Reference proteome</keyword>